<dbReference type="Proteomes" id="UP000287687">
    <property type="component" value="Unassembled WGS sequence"/>
</dbReference>
<evidence type="ECO:0000313" key="2">
    <source>
        <dbReference type="EMBL" id="RWX77010.1"/>
    </source>
</evidence>
<keyword evidence="3" id="KW-1185">Reference proteome</keyword>
<evidence type="ECO:0000256" key="1">
    <source>
        <dbReference type="SAM" id="SignalP"/>
    </source>
</evidence>
<dbReference type="SUPFAM" id="SSF158791">
    <property type="entry name" value="MgtE N-terminal domain-like"/>
    <property type="match status" value="1"/>
</dbReference>
<dbReference type="RefSeq" id="WP_128443924.1">
    <property type="nucleotide sequence ID" value="NZ_SBIP01000003.1"/>
</dbReference>
<keyword evidence="1" id="KW-0732">Signal</keyword>
<accession>A0A3S3SXG6</accession>
<dbReference type="AlphaFoldDB" id="A0A3S3SXG6"/>
<feature type="signal peptide" evidence="1">
    <location>
        <begin position="1"/>
        <end position="33"/>
    </location>
</feature>
<reference evidence="2 3" key="1">
    <citation type="submission" date="2019-01" db="EMBL/GenBank/DDBJ databases">
        <title>The draft genome of Rhizobium sp. 24NR.</title>
        <authorList>
            <person name="Liu L."/>
            <person name="Liang L."/>
            <person name="Shi S."/>
            <person name="Xu L."/>
            <person name="Wang X."/>
            <person name="Li L."/>
            <person name="Zhang X."/>
        </authorList>
    </citation>
    <scope>NUCLEOTIDE SEQUENCE [LARGE SCALE GENOMIC DNA]</scope>
    <source>
        <strain evidence="2 3">24NR</strain>
    </source>
</reference>
<name>A0A3S3SXG6_9HYPH</name>
<keyword evidence="2" id="KW-0966">Cell projection</keyword>
<feature type="chain" id="PRO_5018641090" evidence="1">
    <location>
        <begin position="34"/>
        <end position="185"/>
    </location>
</feature>
<proteinExistence type="predicted"/>
<gene>
    <name evidence="2" type="ORF">EPK99_15220</name>
</gene>
<protein>
    <submittedName>
        <fullName evidence="2">Flagellar protein</fullName>
    </submittedName>
</protein>
<keyword evidence="2" id="KW-0282">Flagellum</keyword>
<comment type="caution">
    <text evidence="2">The sequence shown here is derived from an EMBL/GenBank/DDBJ whole genome shotgun (WGS) entry which is preliminary data.</text>
</comment>
<dbReference type="EMBL" id="SBIP01000003">
    <property type="protein sequence ID" value="RWX77010.1"/>
    <property type="molecule type" value="Genomic_DNA"/>
</dbReference>
<evidence type="ECO:0000313" key="3">
    <source>
        <dbReference type="Proteomes" id="UP000287687"/>
    </source>
</evidence>
<dbReference type="OrthoDB" id="9810610at2"/>
<sequence length="185" mass="20385">MKTYLSSLPPIGRSSLAILAAAVSMVLLPSAQAQQPAQPQLLGAAPEAGTSQQEVQQYCGTIVDAARDQRYLLQKQDLEKLQADVNDRIKMLETRRAEYEEWLKRRDDFMEKAKAGLVDIYRTSKADEVAPQFDEMDISIAAAIIMRLPPRQSSQILSAMDAKKAATVARIMASAVNPQIPKDPS</sequence>
<keyword evidence="2" id="KW-0969">Cilium</keyword>
<organism evidence="2 3">
    <name type="scientific">Neorhizobium lilium</name>
    <dbReference type="NCBI Taxonomy" id="2503024"/>
    <lineage>
        <taxon>Bacteria</taxon>
        <taxon>Pseudomonadati</taxon>
        <taxon>Pseudomonadota</taxon>
        <taxon>Alphaproteobacteria</taxon>
        <taxon>Hyphomicrobiales</taxon>
        <taxon>Rhizobiaceae</taxon>
        <taxon>Rhizobium/Agrobacterium group</taxon>
        <taxon>Neorhizobium</taxon>
    </lineage>
</organism>